<proteinExistence type="predicted"/>
<dbReference type="AlphaFoldDB" id="A0A7W2ITK2"/>
<keyword evidence="2" id="KW-0449">Lipoprotein</keyword>
<keyword evidence="3" id="KW-1185">Reference proteome</keyword>
<evidence type="ECO:0000256" key="1">
    <source>
        <dbReference type="SAM" id="SignalP"/>
    </source>
</evidence>
<evidence type="ECO:0000313" key="2">
    <source>
        <dbReference type="EMBL" id="MBA5762157.1"/>
    </source>
</evidence>
<comment type="caution">
    <text evidence="2">The sequence shown here is derived from an EMBL/GenBank/DDBJ whole genome shotgun (WGS) entry which is preliminary data.</text>
</comment>
<dbReference type="RefSeq" id="WP_182108138.1">
    <property type="nucleotide sequence ID" value="NZ_JACFYF010000003.1"/>
</dbReference>
<accession>A0A7W2ITK2</accession>
<dbReference type="PROSITE" id="PS51257">
    <property type="entry name" value="PROKAR_LIPOPROTEIN"/>
    <property type="match status" value="1"/>
</dbReference>
<feature type="signal peptide" evidence="1">
    <location>
        <begin position="1"/>
        <end position="20"/>
    </location>
</feature>
<dbReference type="Proteomes" id="UP000571701">
    <property type="component" value="Unassembled WGS sequence"/>
</dbReference>
<gene>
    <name evidence="2" type="ORF">H2O73_07375</name>
</gene>
<name>A0A7W2ITK2_9VIBR</name>
<evidence type="ECO:0000313" key="3">
    <source>
        <dbReference type="Proteomes" id="UP000571701"/>
    </source>
</evidence>
<keyword evidence="1" id="KW-0732">Signal</keyword>
<reference evidence="2 3" key="1">
    <citation type="submission" date="2020-07" db="EMBL/GenBank/DDBJ databases">
        <title>Vibrio marinisediminis sp. nov., isolated from marine sediment.</title>
        <authorList>
            <person name="Ji X."/>
        </authorList>
    </citation>
    <scope>NUCLEOTIDE SEQUENCE [LARGE SCALE GENOMIC DNA]</scope>
    <source>
        <strain evidence="2 3">404</strain>
    </source>
</reference>
<organism evidence="2 3">
    <name type="scientific">Vibrio marinisediminis</name>
    <dbReference type="NCBI Taxonomy" id="2758441"/>
    <lineage>
        <taxon>Bacteria</taxon>
        <taxon>Pseudomonadati</taxon>
        <taxon>Pseudomonadota</taxon>
        <taxon>Gammaproteobacteria</taxon>
        <taxon>Vibrionales</taxon>
        <taxon>Vibrionaceae</taxon>
        <taxon>Vibrio</taxon>
    </lineage>
</organism>
<protein>
    <submittedName>
        <fullName evidence="2">Membrane lipoprotein lipid attachment site-containing protein</fullName>
    </submittedName>
</protein>
<feature type="chain" id="PRO_5030764692" evidence="1">
    <location>
        <begin position="21"/>
        <end position="40"/>
    </location>
</feature>
<sequence>MKKTLLVICTLLALSGCATFDDGVQSIADDLNRKVHGDFD</sequence>
<dbReference type="EMBL" id="JACFYF010000003">
    <property type="protein sequence ID" value="MBA5762157.1"/>
    <property type="molecule type" value="Genomic_DNA"/>
</dbReference>